<reference evidence="1" key="1">
    <citation type="submission" date="2014-05" db="EMBL/GenBank/DDBJ databases">
        <authorList>
            <person name="Chronopoulou M."/>
        </authorList>
    </citation>
    <scope>NUCLEOTIDE SEQUENCE</scope>
    <source>
        <tissue evidence="1">Whole organism</tissue>
    </source>
</reference>
<accession>A0A0K2UH53</accession>
<evidence type="ECO:0000313" key="1">
    <source>
        <dbReference type="EMBL" id="CDW37538.1"/>
    </source>
</evidence>
<sequence>MQTRMINQLRILFFSLSNPLLSLEDTAVFFQRIHRMVKLGSDNDEDNFADLGDVVAALEGDADDATRMKEVD</sequence>
<dbReference type="EMBL" id="HACA01020177">
    <property type="protein sequence ID" value="CDW37538.1"/>
    <property type="molecule type" value="Transcribed_RNA"/>
</dbReference>
<name>A0A0K2UH53_LEPSM</name>
<protein>
    <submittedName>
        <fullName evidence="1">Uncharacterized protein</fullName>
    </submittedName>
</protein>
<organism evidence="1">
    <name type="scientific">Lepeophtheirus salmonis</name>
    <name type="common">Salmon louse</name>
    <name type="synonym">Caligus salmonis</name>
    <dbReference type="NCBI Taxonomy" id="72036"/>
    <lineage>
        <taxon>Eukaryota</taxon>
        <taxon>Metazoa</taxon>
        <taxon>Ecdysozoa</taxon>
        <taxon>Arthropoda</taxon>
        <taxon>Crustacea</taxon>
        <taxon>Multicrustacea</taxon>
        <taxon>Hexanauplia</taxon>
        <taxon>Copepoda</taxon>
        <taxon>Siphonostomatoida</taxon>
        <taxon>Caligidae</taxon>
        <taxon>Lepeophtheirus</taxon>
    </lineage>
</organism>
<dbReference type="AlphaFoldDB" id="A0A0K2UH53"/>
<proteinExistence type="predicted"/>